<feature type="domain" description="Glycosyltransferase 2-like" evidence="1">
    <location>
        <begin position="12"/>
        <end position="140"/>
    </location>
</feature>
<evidence type="ECO:0000313" key="2">
    <source>
        <dbReference type="EMBL" id="QTL99484.1"/>
    </source>
</evidence>
<dbReference type="PANTHER" id="PTHR43630:SF2">
    <property type="entry name" value="GLYCOSYLTRANSFERASE"/>
    <property type="match status" value="1"/>
</dbReference>
<accession>A0A8A7KN45</accession>
<dbReference type="Gene3D" id="3.90.550.10">
    <property type="entry name" value="Spore Coat Polysaccharide Biosynthesis Protein SpsA, Chain A"/>
    <property type="match status" value="1"/>
</dbReference>
<reference evidence="2" key="1">
    <citation type="submission" date="2019-12" db="EMBL/GenBank/DDBJ databases">
        <authorList>
            <person name="zhang j."/>
            <person name="sun C.M."/>
        </authorList>
    </citation>
    <scope>NUCLEOTIDE SEQUENCE</scope>
    <source>
        <strain evidence="2">NS-1</strain>
    </source>
</reference>
<organism evidence="2 3">
    <name type="scientific">Iocasia fonsfrigidae</name>
    <dbReference type="NCBI Taxonomy" id="2682810"/>
    <lineage>
        <taxon>Bacteria</taxon>
        <taxon>Bacillati</taxon>
        <taxon>Bacillota</taxon>
        <taxon>Clostridia</taxon>
        <taxon>Halanaerobiales</taxon>
        <taxon>Halanaerobiaceae</taxon>
        <taxon>Iocasia</taxon>
    </lineage>
</organism>
<dbReference type="PANTHER" id="PTHR43630">
    <property type="entry name" value="POLY-BETA-1,6-N-ACETYL-D-GLUCOSAMINE SYNTHASE"/>
    <property type="match status" value="1"/>
</dbReference>
<protein>
    <submittedName>
        <fullName evidence="2">Glycosyltransferase</fullName>
    </submittedName>
</protein>
<evidence type="ECO:0000259" key="1">
    <source>
        <dbReference type="Pfam" id="PF00535"/>
    </source>
</evidence>
<evidence type="ECO:0000313" key="3">
    <source>
        <dbReference type="Proteomes" id="UP000665020"/>
    </source>
</evidence>
<name>A0A8A7KN45_9FIRM</name>
<dbReference type="KEGG" id="ifn:GM661_16780"/>
<dbReference type="SUPFAM" id="SSF53448">
    <property type="entry name" value="Nucleotide-diphospho-sugar transferases"/>
    <property type="match status" value="1"/>
</dbReference>
<dbReference type="EMBL" id="CP046640">
    <property type="protein sequence ID" value="QTL99484.1"/>
    <property type="molecule type" value="Genomic_DNA"/>
</dbReference>
<sequence length="240" mass="27682">MVKAVNKKISLSVIAPVLNEEFFLPLYLDAVSQFADEILLLDGGSQDNTIKIVRNYQKSYQGLRFWQIPQEGKPYQWAEGKRRNFLLNKSKGEWILILDIDEFISDKFLNFFNKMLLSNQKTQIYGFSFLSFWGGMSCVRKNVVGDPCWEGPVYRLIKKKGAGYENKGNHSQLLFYGKYPFLCETAKVVEDITIFHYHYALGKGFKTNDNRQDDYPEISVGEFKGRHPAVIRKYLGGETG</sequence>
<dbReference type="Pfam" id="PF00535">
    <property type="entry name" value="Glycos_transf_2"/>
    <property type="match status" value="1"/>
</dbReference>
<dbReference type="AlphaFoldDB" id="A0A8A7KN45"/>
<gene>
    <name evidence="2" type="ORF">GM661_16780</name>
</gene>
<dbReference type="InterPro" id="IPR001173">
    <property type="entry name" value="Glyco_trans_2-like"/>
</dbReference>
<dbReference type="Proteomes" id="UP000665020">
    <property type="component" value="Chromosome"/>
</dbReference>
<proteinExistence type="predicted"/>
<dbReference type="InterPro" id="IPR029044">
    <property type="entry name" value="Nucleotide-diphossugar_trans"/>
</dbReference>
<keyword evidence="3" id="KW-1185">Reference proteome</keyword>